<dbReference type="RefSeq" id="WP_184576496.1">
    <property type="nucleotide sequence ID" value="NZ_JACHJT010000001.1"/>
</dbReference>
<name>A0A7W7W227_9ACTN</name>
<dbReference type="AlphaFoldDB" id="A0A7W7W227"/>
<evidence type="ECO:0000256" key="1">
    <source>
        <dbReference type="SAM" id="MobiDB-lite"/>
    </source>
</evidence>
<accession>A0A7W7W227</accession>
<reference evidence="2 3" key="1">
    <citation type="submission" date="2020-08" db="EMBL/GenBank/DDBJ databases">
        <title>Sequencing the genomes of 1000 actinobacteria strains.</title>
        <authorList>
            <person name="Klenk H.-P."/>
        </authorList>
    </citation>
    <scope>NUCLEOTIDE SEQUENCE [LARGE SCALE GENOMIC DNA]</scope>
    <source>
        <strain evidence="2 3">DSM 102030</strain>
    </source>
</reference>
<protein>
    <submittedName>
        <fullName evidence="2">Uncharacterized protein</fullName>
    </submittedName>
</protein>
<evidence type="ECO:0000313" key="3">
    <source>
        <dbReference type="Proteomes" id="UP000523007"/>
    </source>
</evidence>
<dbReference type="EMBL" id="JACHJT010000001">
    <property type="protein sequence ID" value="MBB4930958.1"/>
    <property type="molecule type" value="Genomic_DNA"/>
</dbReference>
<sequence>MTEYRASFNAYVAFSNGGNLSTNGFRIDVPSRDAGHDEIAELFIASLDLLMAESVELSDVRVFPEPHKGTRSGPSGHRRCSVCARTRD</sequence>
<organism evidence="2 3">
    <name type="scientific">Lipingzhangella halophila</name>
    <dbReference type="NCBI Taxonomy" id="1783352"/>
    <lineage>
        <taxon>Bacteria</taxon>
        <taxon>Bacillati</taxon>
        <taxon>Actinomycetota</taxon>
        <taxon>Actinomycetes</taxon>
        <taxon>Streptosporangiales</taxon>
        <taxon>Nocardiopsidaceae</taxon>
        <taxon>Lipingzhangella</taxon>
    </lineage>
</organism>
<keyword evidence="3" id="KW-1185">Reference proteome</keyword>
<proteinExistence type="predicted"/>
<evidence type="ECO:0000313" key="2">
    <source>
        <dbReference type="EMBL" id="MBB4930958.1"/>
    </source>
</evidence>
<feature type="region of interest" description="Disordered" evidence="1">
    <location>
        <begin position="64"/>
        <end position="88"/>
    </location>
</feature>
<dbReference type="Proteomes" id="UP000523007">
    <property type="component" value="Unassembled WGS sequence"/>
</dbReference>
<gene>
    <name evidence="2" type="ORF">F4561_001778</name>
</gene>
<comment type="caution">
    <text evidence="2">The sequence shown here is derived from an EMBL/GenBank/DDBJ whole genome shotgun (WGS) entry which is preliminary data.</text>
</comment>